<proteinExistence type="inferred from homology"/>
<dbReference type="Proteomes" id="UP001164187">
    <property type="component" value="Chromosome"/>
</dbReference>
<protein>
    <submittedName>
        <fullName evidence="3">SufD family Fe-S cluster assembly protein</fullName>
    </submittedName>
</protein>
<evidence type="ECO:0000256" key="1">
    <source>
        <dbReference type="ARBA" id="ARBA00043967"/>
    </source>
</evidence>
<dbReference type="PANTHER" id="PTHR30508:SF1">
    <property type="entry name" value="UPF0051 PROTEIN ABCI8, CHLOROPLASTIC-RELATED"/>
    <property type="match status" value="1"/>
</dbReference>
<comment type="similarity">
    <text evidence="1">Belongs to the iron-sulfur cluster assembly SufBD family.</text>
</comment>
<dbReference type="InterPro" id="IPR055346">
    <property type="entry name" value="Fe-S_cluster_assembly_SufBD"/>
</dbReference>
<evidence type="ECO:0000313" key="4">
    <source>
        <dbReference type="Proteomes" id="UP001164187"/>
    </source>
</evidence>
<dbReference type="RefSeq" id="WP_269311158.1">
    <property type="nucleotide sequence ID" value="NZ_CP114052.1"/>
</dbReference>
<dbReference type="InterPro" id="IPR000825">
    <property type="entry name" value="SUF_FeS_clus_asmbl_SufBD_core"/>
</dbReference>
<gene>
    <name evidence="3" type="ORF">O0R46_07700</name>
</gene>
<dbReference type="InterPro" id="IPR037284">
    <property type="entry name" value="SUF_FeS_clus_asmbl_SufBD_sf"/>
</dbReference>
<evidence type="ECO:0000259" key="2">
    <source>
        <dbReference type="Pfam" id="PF01458"/>
    </source>
</evidence>
<evidence type="ECO:0000313" key="3">
    <source>
        <dbReference type="EMBL" id="WAW14477.1"/>
    </source>
</evidence>
<keyword evidence="4" id="KW-1185">Reference proteome</keyword>
<organism evidence="3 4">
    <name type="scientific">Peptostreptococcus equinus</name>
    <dbReference type="NCBI Taxonomy" id="3003601"/>
    <lineage>
        <taxon>Bacteria</taxon>
        <taxon>Bacillati</taxon>
        <taxon>Bacillota</taxon>
        <taxon>Clostridia</taxon>
        <taxon>Peptostreptococcales</taxon>
        <taxon>Peptostreptococcaceae</taxon>
        <taxon>Peptostreptococcus</taxon>
    </lineage>
</organism>
<accession>A0ABY7JRA3</accession>
<sequence>MIANTLPLLTWRWLKVNESLIELPEVKDQVNEIVANEGEKVEAMFDISELAQEAQASRHTKINIIAKKNSTVDIYYIARCLEEEKTLTDIMADVEEGATVNLIQVEAGAKNTVTNYVANLKGKQSKTNVEAVYFANESKSLDIFYHIKQMGIETESNILVNGALKDKARKTFKGTIDFKRGSMGSKGSEEEFATLLDDDVRSIAVPVLLCEEDDVEGVHAASAGKIDQDILFYIMSRGLDIEEAKKMIVQTKLAPTIDKLPTEELRNSVWEHIESRI</sequence>
<dbReference type="PANTHER" id="PTHR30508">
    <property type="entry name" value="FES CLUSTER ASSEMBLY PROTEIN SUF"/>
    <property type="match status" value="1"/>
</dbReference>
<name>A0ABY7JRA3_9FIRM</name>
<dbReference type="Pfam" id="PF01458">
    <property type="entry name" value="SUFBD_core"/>
    <property type="match status" value="1"/>
</dbReference>
<feature type="domain" description="SUF system FeS cluster assembly SufBD core" evidence="2">
    <location>
        <begin position="32"/>
        <end position="250"/>
    </location>
</feature>
<reference evidence="3" key="1">
    <citation type="submission" date="2022-12" db="EMBL/GenBank/DDBJ databases">
        <title>Peptostreptococcus.</title>
        <authorList>
            <person name="Lee S.H."/>
        </authorList>
    </citation>
    <scope>NUCLEOTIDE SEQUENCE</scope>
    <source>
        <strain evidence="3">CBA3647</strain>
    </source>
</reference>
<dbReference type="SUPFAM" id="SSF101960">
    <property type="entry name" value="Stabilizer of iron transporter SufD"/>
    <property type="match status" value="1"/>
</dbReference>
<dbReference type="EMBL" id="CP114052">
    <property type="protein sequence ID" value="WAW14477.1"/>
    <property type="molecule type" value="Genomic_DNA"/>
</dbReference>